<organism evidence="1">
    <name type="scientific">Anguilla anguilla</name>
    <name type="common">European freshwater eel</name>
    <name type="synonym">Muraena anguilla</name>
    <dbReference type="NCBI Taxonomy" id="7936"/>
    <lineage>
        <taxon>Eukaryota</taxon>
        <taxon>Metazoa</taxon>
        <taxon>Chordata</taxon>
        <taxon>Craniata</taxon>
        <taxon>Vertebrata</taxon>
        <taxon>Euteleostomi</taxon>
        <taxon>Actinopterygii</taxon>
        <taxon>Neopterygii</taxon>
        <taxon>Teleostei</taxon>
        <taxon>Anguilliformes</taxon>
        <taxon>Anguillidae</taxon>
        <taxon>Anguilla</taxon>
    </lineage>
</organism>
<proteinExistence type="predicted"/>
<evidence type="ECO:0000313" key="1">
    <source>
        <dbReference type="EMBL" id="JAH54874.1"/>
    </source>
</evidence>
<reference evidence="1" key="1">
    <citation type="submission" date="2014-11" db="EMBL/GenBank/DDBJ databases">
        <authorList>
            <person name="Amaro Gonzalez C."/>
        </authorList>
    </citation>
    <scope>NUCLEOTIDE SEQUENCE</scope>
</reference>
<dbReference type="EMBL" id="GBXM01053703">
    <property type="protein sequence ID" value="JAH54874.1"/>
    <property type="molecule type" value="Transcribed_RNA"/>
</dbReference>
<protein>
    <submittedName>
        <fullName evidence="1">Uncharacterized protein</fullName>
    </submittedName>
</protein>
<accession>A0A0E9TMH7</accession>
<reference evidence="1" key="2">
    <citation type="journal article" date="2015" name="Fish Shellfish Immunol.">
        <title>Early steps in the European eel (Anguilla anguilla)-Vibrio vulnificus interaction in the gills: Role of the RtxA13 toxin.</title>
        <authorList>
            <person name="Callol A."/>
            <person name="Pajuelo D."/>
            <person name="Ebbesson L."/>
            <person name="Teles M."/>
            <person name="MacKenzie S."/>
            <person name="Amaro C."/>
        </authorList>
    </citation>
    <scope>NUCLEOTIDE SEQUENCE</scope>
</reference>
<name>A0A0E9TMH7_ANGAN</name>
<sequence>MRSSQLYLQMYWRRN</sequence>